<dbReference type="RefSeq" id="WP_067649173.1">
    <property type="nucleotide sequence ID" value="NZ_KQ961029.1"/>
</dbReference>
<dbReference type="EMBL" id="LNUW01000037">
    <property type="protein sequence ID" value="KXG84295.1"/>
    <property type="molecule type" value="Genomic_DNA"/>
</dbReference>
<keyword evidence="1" id="KW-0520">NAD</keyword>
<comment type="caution">
    <text evidence="3">The sequence shown here is derived from an EMBL/GenBank/DDBJ whole genome shotgun (WGS) entry which is preliminary data.</text>
</comment>
<dbReference type="CDD" id="cd05266">
    <property type="entry name" value="SDR_a4"/>
    <property type="match status" value="1"/>
</dbReference>
<accession>A0A135NYP1</accession>
<dbReference type="SUPFAM" id="SSF51735">
    <property type="entry name" value="NAD(P)-binding Rossmann-fold domains"/>
    <property type="match status" value="1"/>
</dbReference>
<dbReference type="Pfam" id="PF01370">
    <property type="entry name" value="Epimerase"/>
    <property type="match status" value="1"/>
</dbReference>
<dbReference type="AlphaFoldDB" id="A0A135NYP1"/>
<protein>
    <submittedName>
        <fullName evidence="3">NAD(P)-dependent oxidoreductase</fullName>
    </submittedName>
</protein>
<dbReference type="PANTHER" id="PTHR43574">
    <property type="entry name" value="EPIMERASE-RELATED"/>
    <property type="match status" value="1"/>
</dbReference>
<proteinExistence type="predicted"/>
<name>A0A135NYP1_9HYPH</name>
<evidence type="ECO:0000313" key="3">
    <source>
        <dbReference type="EMBL" id="KXG84295.1"/>
    </source>
</evidence>
<gene>
    <name evidence="3" type="ORF">ATO67_12245</name>
</gene>
<sequence>MSHLMIFGAGYSGKAIARALQGKMAKVSGTTRSRHNVTGLQCQAIAPFIFDGETLSEELRTELKGVTHFVQSIAPGTSGDPLLRLCARDLKSLMPDLQWAAYLSTVGVYGNHDGAWVDENTPCRPVSVRSTERVEAESSWLAAAETAGVPVCILRLSGIYGPGRNGFVNLEKGTARRLVKADQVFNRIRVEDIGGATDFLIDKHAGGIFNVTDDEPAPPQDVVAFAADMMDVEPPEEQAFETAELSPMARSFYGENKRVSNRKLKELGFNFTHPDYRQSLRQLWQDGVWRDE</sequence>
<organism evidence="3 4">
    <name type="scientific">Agrobacterium bohemicum</name>
    <dbReference type="NCBI Taxonomy" id="2052828"/>
    <lineage>
        <taxon>Bacteria</taxon>
        <taxon>Pseudomonadati</taxon>
        <taxon>Pseudomonadota</taxon>
        <taxon>Alphaproteobacteria</taxon>
        <taxon>Hyphomicrobiales</taxon>
        <taxon>Rhizobiaceae</taxon>
        <taxon>Rhizobium/Agrobacterium group</taxon>
        <taxon>Agrobacterium</taxon>
    </lineage>
</organism>
<evidence type="ECO:0000313" key="4">
    <source>
        <dbReference type="Proteomes" id="UP000070498"/>
    </source>
</evidence>
<feature type="domain" description="NAD-dependent epimerase/dehydratase" evidence="2">
    <location>
        <begin position="8"/>
        <end position="166"/>
    </location>
</feature>
<dbReference type="InterPro" id="IPR036291">
    <property type="entry name" value="NAD(P)-bd_dom_sf"/>
</dbReference>
<reference evidence="3 4" key="1">
    <citation type="submission" date="2015-11" db="EMBL/GenBank/DDBJ databases">
        <title>Draft genome sequence of Agrobacterium sp. R89-1.</title>
        <authorList>
            <person name="Zahradnik J."/>
            <person name="Kyslikova E."/>
            <person name="Palyzova A."/>
            <person name="Kyslik P."/>
        </authorList>
    </citation>
    <scope>NUCLEOTIDE SEQUENCE [LARGE SCALE GENOMIC DNA]</scope>
    <source>
        <strain evidence="3 4">R89-1</strain>
    </source>
</reference>
<dbReference type="Proteomes" id="UP000070498">
    <property type="component" value="Unassembled WGS sequence"/>
</dbReference>
<dbReference type="STRING" id="2052828.ATO67_12245"/>
<dbReference type="InterPro" id="IPR001509">
    <property type="entry name" value="Epimerase_deHydtase"/>
</dbReference>
<evidence type="ECO:0000259" key="2">
    <source>
        <dbReference type="Pfam" id="PF01370"/>
    </source>
</evidence>
<keyword evidence="4" id="KW-1185">Reference proteome</keyword>
<evidence type="ECO:0000256" key="1">
    <source>
        <dbReference type="ARBA" id="ARBA00023027"/>
    </source>
</evidence>
<dbReference type="Gene3D" id="3.40.50.720">
    <property type="entry name" value="NAD(P)-binding Rossmann-like Domain"/>
    <property type="match status" value="1"/>
</dbReference>